<feature type="domain" description="RNase NYN" evidence="2">
    <location>
        <begin position="644"/>
        <end position="783"/>
    </location>
</feature>
<name>A0A196SL52_BLAHN</name>
<evidence type="ECO:0000313" key="3">
    <source>
        <dbReference type="EMBL" id="OAO16927.1"/>
    </source>
</evidence>
<evidence type="ECO:0000256" key="1">
    <source>
        <dbReference type="SAM" id="MobiDB-lite"/>
    </source>
</evidence>
<proteinExistence type="predicted"/>
<dbReference type="OrthoDB" id="392925at2759"/>
<comment type="caution">
    <text evidence="3">The sequence shown here is derived from an EMBL/GenBank/DDBJ whole genome shotgun (WGS) entry which is preliminary data.</text>
</comment>
<dbReference type="AlphaFoldDB" id="A0A196SL52"/>
<dbReference type="Proteomes" id="UP000078348">
    <property type="component" value="Unassembled WGS sequence"/>
</dbReference>
<protein>
    <submittedName>
        <fullName evidence="3">Ribonuclease ZC3H12B</fullName>
    </submittedName>
</protein>
<feature type="compositionally biased region" description="Basic and acidic residues" evidence="1">
    <location>
        <begin position="811"/>
        <end position="826"/>
    </location>
</feature>
<dbReference type="Pfam" id="PF11977">
    <property type="entry name" value="RNase_Zc3h12a"/>
    <property type="match status" value="1"/>
</dbReference>
<gene>
    <name evidence="3" type="ORF">AV274_1371</name>
</gene>
<sequence length="826" mass="95345">MDTNIHSSIKKREDIDRVLTLLLASIGNVEPSSHTESHLNIMHVDPYKQSIDTISSLFNSTILEYNAISRKILEDKDSPKDSRKYAHLRSVLYGFYKRMILEDLKRLVDEQFHVSYFSSCVLALRGLHHTIQYYEKRNGDLSIYLSFVKSRLSRLSQLIGDVLLHYQLDLTLFDGYHTPSITPEQTTVLHFMSDMLILMECYDLERTYVEEGAVGSCFHVTFARQALHFNPGNSNIRLFLGRAFRFLRNPLASAFNLLASQNTGAPATALSTEELCTTLLYYRSQYIRLRTESDMRTESCGSQHCLLETRLAFYSFLYLVEICVMKIGVREVDYVLMHFEDHFQKALAEEDCKLVSENALMYFVLISVLCAHNSFFPFAAAFAAAEEAEQGAVLINLKKEVQMSSLHTLFHILLLFIQTYFDHPAIQHRFVLPIAVGIAYLKQHEDLLAFSWTVNANYPISREALQAAVQRFAADVVEKEWPEVKKQGFYGNESIPCVLTHLEGIACLEAIRSCVSSFSDTRSIVAALVKDFPLVVGSPDFEGEVSVEEKQLESEDSLDEFLSSMADDVFMDAEELARRNSNPRLNGNKYKARRESKEQRRLRKAIHRPEWRAENLRKIQPPTKEEFRLLQTVNRTNINPNFLIVLDISNIAVNYGQQHYVCRGIQLAIEYFTSLGHKVIGFMHRKFIDGIRKINPDYYTRMTPDDIPYLKELVRQRVICTCPDYEDAYILQYAIENRAIVVSNDLYRDFPKRYPETLRPIMERFLKTHVMPYAFTRDQFCPSNEFIYPDLIVDSDDEDVQSVATLESDAEQTKDDFYESDQESCH</sequence>
<evidence type="ECO:0000313" key="4">
    <source>
        <dbReference type="Proteomes" id="UP000078348"/>
    </source>
</evidence>
<dbReference type="EMBL" id="LXWW01000054">
    <property type="protein sequence ID" value="OAO16927.1"/>
    <property type="molecule type" value="Genomic_DNA"/>
</dbReference>
<organism evidence="3 4">
    <name type="scientific">Blastocystis sp. subtype 1 (strain ATCC 50177 / NandII)</name>
    <dbReference type="NCBI Taxonomy" id="478820"/>
    <lineage>
        <taxon>Eukaryota</taxon>
        <taxon>Sar</taxon>
        <taxon>Stramenopiles</taxon>
        <taxon>Bigyra</taxon>
        <taxon>Opalozoa</taxon>
        <taxon>Opalinata</taxon>
        <taxon>Blastocystidae</taxon>
        <taxon>Blastocystis</taxon>
    </lineage>
</organism>
<evidence type="ECO:0000259" key="2">
    <source>
        <dbReference type="Pfam" id="PF11977"/>
    </source>
</evidence>
<reference evidence="3 4" key="1">
    <citation type="submission" date="2016-05" db="EMBL/GenBank/DDBJ databases">
        <title>Nuclear genome of Blastocystis sp. subtype 1 NandII.</title>
        <authorList>
            <person name="Gentekaki E."/>
            <person name="Curtis B."/>
            <person name="Stairs C."/>
            <person name="Eme L."/>
            <person name="Herman E."/>
            <person name="Klimes V."/>
            <person name="Arias M.C."/>
            <person name="Elias M."/>
            <person name="Hilliou F."/>
            <person name="Klute M."/>
            <person name="Malik S.-B."/>
            <person name="Pightling A."/>
            <person name="Rachubinski R."/>
            <person name="Salas D."/>
            <person name="Schlacht A."/>
            <person name="Suga H."/>
            <person name="Archibald J."/>
            <person name="Ball S.G."/>
            <person name="Clark G."/>
            <person name="Dacks J."/>
            <person name="Van Der Giezen M."/>
            <person name="Tsaousis A."/>
            <person name="Roger A."/>
        </authorList>
    </citation>
    <scope>NUCLEOTIDE SEQUENCE [LARGE SCALE GENOMIC DNA]</scope>
    <source>
        <strain evidence="4">ATCC 50177 / NandII</strain>
    </source>
</reference>
<feature type="region of interest" description="Disordered" evidence="1">
    <location>
        <begin position="800"/>
        <end position="826"/>
    </location>
</feature>
<accession>A0A196SL52</accession>
<keyword evidence="4" id="KW-1185">Reference proteome</keyword>
<dbReference type="Gene3D" id="3.40.50.11980">
    <property type="match status" value="1"/>
</dbReference>
<dbReference type="InterPro" id="IPR021869">
    <property type="entry name" value="RNase_Zc3h12_NYN"/>
</dbReference>